<evidence type="ECO:0000313" key="1">
    <source>
        <dbReference type="EMBL" id="MFN2974181.1"/>
    </source>
</evidence>
<comment type="caution">
    <text evidence="1">The sequence shown here is derived from an EMBL/GenBank/DDBJ whole genome shotgun (WGS) entry which is preliminary data.</text>
</comment>
<gene>
    <name evidence="1" type="ORF">ACK2TP_00255</name>
</gene>
<keyword evidence="2" id="KW-1185">Reference proteome</keyword>
<dbReference type="Proteomes" id="UP001634747">
    <property type="component" value="Unassembled WGS sequence"/>
</dbReference>
<proteinExistence type="predicted"/>
<sequence>MASTLKSLFTTENGVSKPIDARTHGIIDYCHAGLFATVALLCWKKNRNAALTAAGTSAFILVQSLLTDYPLGKKRVIPFATHGAMDAGFAALSFAAPRLFGFSGTKAGLFFQSNSVLESTAVALTDWDSDHARAEEDR</sequence>
<organism evidence="1 2">
    <name type="scientific">Terriglobus aquaticus</name>
    <dbReference type="NCBI Taxonomy" id="940139"/>
    <lineage>
        <taxon>Bacteria</taxon>
        <taxon>Pseudomonadati</taxon>
        <taxon>Acidobacteriota</taxon>
        <taxon>Terriglobia</taxon>
        <taxon>Terriglobales</taxon>
        <taxon>Acidobacteriaceae</taxon>
        <taxon>Terriglobus</taxon>
    </lineage>
</organism>
<name>A0ABW9KEZ0_9BACT</name>
<dbReference type="EMBL" id="JBJYXY010000001">
    <property type="protein sequence ID" value="MFN2974181.1"/>
    <property type="molecule type" value="Genomic_DNA"/>
</dbReference>
<evidence type="ECO:0000313" key="2">
    <source>
        <dbReference type="Proteomes" id="UP001634747"/>
    </source>
</evidence>
<reference evidence="1 2" key="1">
    <citation type="submission" date="2024-12" db="EMBL/GenBank/DDBJ databases">
        <authorList>
            <person name="Lee Y."/>
        </authorList>
    </citation>
    <scope>NUCLEOTIDE SEQUENCE [LARGE SCALE GENOMIC DNA]</scope>
    <source>
        <strain evidence="1 2">03SUJ4</strain>
    </source>
</reference>
<accession>A0ABW9KEZ0</accession>
<dbReference type="RefSeq" id="WP_263414247.1">
    <property type="nucleotide sequence ID" value="NZ_BAABBH010000001.1"/>
</dbReference>
<protein>
    <submittedName>
        <fullName evidence="1">Uncharacterized protein</fullName>
    </submittedName>
</protein>